<feature type="region of interest" description="Disordered" evidence="8">
    <location>
        <begin position="405"/>
        <end position="434"/>
    </location>
</feature>
<comment type="similarity">
    <text evidence="1">Belongs to the tubulin--tyrosine ligase family.</text>
</comment>
<evidence type="ECO:0000313" key="9">
    <source>
        <dbReference type="EMBL" id="KAI5618863.1"/>
    </source>
</evidence>
<dbReference type="GO" id="GO:0015631">
    <property type="term" value="F:tubulin binding"/>
    <property type="evidence" value="ECO:0007669"/>
    <property type="project" value="TreeGrafter"/>
</dbReference>
<keyword evidence="5" id="KW-0067">ATP-binding</keyword>
<dbReference type="Gene3D" id="3.30.470.20">
    <property type="entry name" value="ATP-grasp fold, B domain"/>
    <property type="match status" value="1"/>
</dbReference>
<evidence type="ECO:0000256" key="7">
    <source>
        <dbReference type="ARBA" id="ARBA00049274"/>
    </source>
</evidence>
<comment type="caution">
    <text evidence="9">The sequence shown here is derived from an EMBL/GenBank/DDBJ whole genome shotgun (WGS) entry which is preliminary data.</text>
</comment>
<dbReference type="Proteomes" id="UP001205998">
    <property type="component" value="Unassembled WGS sequence"/>
</dbReference>
<proteinExistence type="inferred from homology"/>
<dbReference type="FunFam" id="3.30.470.20:FF:000009">
    <property type="entry name" value="tubulin polyglutamylase TTLL5 isoform X1"/>
    <property type="match status" value="1"/>
</dbReference>
<dbReference type="GO" id="GO:0070740">
    <property type="term" value="F:tubulin-glutamic acid ligase activity"/>
    <property type="evidence" value="ECO:0007669"/>
    <property type="project" value="TreeGrafter"/>
</dbReference>
<keyword evidence="10" id="KW-1185">Reference proteome</keyword>
<dbReference type="GO" id="GO:0036064">
    <property type="term" value="C:ciliary basal body"/>
    <property type="evidence" value="ECO:0007669"/>
    <property type="project" value="TreeGrafter"/>
</dbReference>
<feature type="non-terminal residue" evidence="9">
    <location>
        <position position="1"/>
    </location>
</feature>
<gene>
    <name evidence="9" type="ORF">C0J50_21534</name>
</gene>
<evidence type="ECO:0000256" key="1">
    <source>
        <dbReference type="ARBA" id="ARBA00006820"/>
    </source>
</evidence>
<evidence type="ECO:0000256" key="5">
    <source>
        <dbReference type="ARBA" id="ARBA00022840"/>
    </source>
</evidence>
<evidence type="ECO:0000256" key="8">
    <source>
        <dbReference type="SAM" id="MobiDB-lite"/>
    </source>
</evidence>
<dbReference type="EMBL" id="MU551677">
    <property type="protein sequence ID" value="KAI5618863.1"/>
    <property type="molecule type" value="Genomic_DNA"/>
</dbReference>
<reference evidence="9" key="1">
    <citation type="submission" date="2018-07" db="EMBL/GenBank/DDBJ databases">
        <title>Comparative genomics of catfishes provides insights into carnivory and benthic adaptation.</title>
        <authorList>
            <person name="Zhang Y."/>
            <person name="Wang D."/>
            <person name="Peng Z."/>
            <person name="Zheng S."/>
            <person name="Shao F."/>
            <person name="Tao W."/>
        </authorList>
    </citation>
    <scope>NUCLEOTIDE SEQUENCE</scope>
    <source>
        <strain evidence="9">Chongqing</strain>
    </source>
</reference>
<dbReference type="GO" id="GO:0005874">
    <property type="term" value="C:microtubule"/>
    <property type="evidence" value="ECO:0007669"/>
    <property type="project" value="UniProtKB-KW"/>
</dbReference>
<evidence type="ECO:0000313" key="10">
    <source>
        <dbReference type="Proteomes" id="UP001205998"/>
    </source>
</evidence>
<dbReference type="PROSITE" id="PS51221">
    <property type="entry name" value="TTL"/>
    <property type="match status" value="1"/>
</dbReference>
<dbReference type="PANTHER" id="PTHR12241">
    <property type="entry name" value="TUBULIN POLYGLUTAMYLASE"/>
    <property type="match status" value="1"/>
</dbReference>
<comment type="catalytic activity">
    <reaction evidence="7">
        <text>L-glutamyl-[protein] + L-glutamate + ATP = gamma-L-glutamyl-L-glutamyl-[protein] + ADP + phosphate + H(+)</text>
        <dbReference type="Rhea" id="RHEA:60144"/>
        <dbReference type="Rhea" id="RHEA-COMP:10208"/>
        <dbReference type="Rhea" id="RHEA-COMP:15517"/>
        <dbReference type="ChEBI" id="CHEBI:15378"/>
        <dbReference type="ChEBI" id="CHEBI:29973"/>
        <dbReference type="ChEBI" id="CHEBI:29985"/>
        <dbReference type="ChEBI" id="CHEBI:30616"/>
        <dbReference type="ChEBI" id="CHEBI:43474"/>
        <dbReference type="ChEBI" id="CHEBI:143622"/>
        <dbReference type="ChEBI" id="CHEBI:456216"/>
    </reaction>
    <physiologicalReaction direction="left-to-right" evidence="7">
        <dbReference type="Rhea" id="RHEA:60145"/>
    </physiologicalReaction>
</comment>
<sequence>MPAVSRDKEASESQSEEELECHPCIAWSGISRRIPVLLFHAEAIVSKDETVCSIGERYNLAFKILRTESRLVRGILVNHGFHEVHPNSNDFNLLWTGSHLKTYLLRSLQDFQKVNHFPRSNELTRKDRLYRNIQRMQQAHGFQNFHIVPQTFVLPAEYQDFCNAFSKDKGPWIIKPVASSRGRGIYLVSSPSQISLDENILVSRYINNPLLIDYFKFDVRLYVLVTSYDPVIIYLYEEGLTRFATVKYDHAVKNIKNQFMHLTNYSVNKKSSDYVSCDDPEVEDYGNKWSMSAMLRYLKQEGKDTTLLMGQIEDLIIKAVLSAELQIATACKTFVPHRNNCFELYGFDVLIDSNLKPWLLEVNLSPSLACDTPLDLKIKASMISDMFSLVGFVCQDPLLKQMRSDKAGSEPAVKNHKTQVVTTHPRGHKRPTKTSKALQASLASVKLKVLRRTQEEHERRGGFIRIFPTPQTWELYSGYLEHKTSMNSMLANKLFHKRNRLEGNVPSKEKVYKICHVVQYESKLLSLEARRHRKRHTTSGATLRRRKTGRRPLTSLVHSSEHEEADEGEEQGPQGKQEHTMFLAHTDPQPTLLERHRTKEHFPARVSKPKVDLLHILQQGWDLSKVQARMAFSSYLHRVQMRLLVENRANSNDVWAQKDNDQMELIMRFLIRAASNLQQDIQVVLPSPELPQPDRQRILAHQLGEFIHCYNQETEQMVKCLEKTEDEDRCVNSNVFQEFILEASESDLEDVLTFYTHKNKSSSVFLGSSKRDCKTKCSNSSEEPTKRHSKRKLWSKKSNVAVVGNIDEASKNTKDINEQPESSKSYKWQVRAQGSQHISSYRAALDCEHIRLQQLFPRSQPEAQPQTQPPPYIHPPPHLHAESQSKLQTTLSSSSTHSVRPTRVMWASSDSCSPTSTPDVLQQTPISQAVQLIASGVSSSSTHTTNTYSRKVLWPSSALQVSNKASKSRPASAAVLKEPDSLSAQAQSNQQAIVAALKKLVEKQAARQYTTSSHISLLTQHVSAWGLLFSIV</sequence>
<organism evidence="9 10">
    <name type="scientific">Silurus asotus</name>
    <name type="common">Amur catfish</name>
    <name type="synonym">Parasilurus asotus</name>
    <dbReference type="NCBI Taxonomy" id="30991"/>
    <lineage>
        <taxon>Eukaryota</taxon>
        <taxon>Metazoa</taxon>
        <taxon>Chordata</taxon>
        <taxon>Craniata</taxon>
        <taxon>Vertebrata</taxon>
        <taxon>Euteleostomi</taxon>
        <taxon>Actinopterygii</taxon>
        <taxon>Neopterygii</taxon>
        <taxon>Teleostei</taxon>
        <taxon>Ostariophysi</taxon>
        <taxon>Siluriformes</taxon>
        <taxon>Siluridae</taxon>
        <taxon>Silurus</taxon>
    </lineage>
</organism>
<dbReference type="InterPro" id="IPR004344">
    <property type="entry name" value="TTL/TTLL_fam"/>
</dbReference>
<evidence type="ECO:0000256" key="2">
    <source>
        <dbReference type="ARBA" id="ARBA00022598"/>
    </source>
</evidence>
<keyword evidence="3" id="KW-0493">Microtubule</keyword>
<accession>A0AAD5ALA0</accession>
<dbReference type="PANTHER" id="PTHR12241:SF145">
    <property type="entry name" value="TUBULIN POLYGLUTAMYLASE TTLL5"/>
    <property type="match status" value="1"/>
</dbReference>
<dbReference type="SUPFAM" id="SSF56059">
    <property type="entry name" value="Glutathione synthetase ATP-binding domain-like"/>
    <property type="match status" value="1"/>
</dbReference>
<dbReference type="Pfam" id="PF03133">
    <property type="entry name" value="TTL"/>
    <property type="match status" value="1"/>
</dbReference>
<dbReference type="GO" id="GO:0005524">
    <property type="term" value="F:ATP binding"/>
    <property type="evidence" value="ECO:0007669"/>
    <property type="project" value="UniProtKB-KW"/>
</dbReference>
<protein>
    <recommendedName>
        <fullName evidence="6">Tubulin--tyrosine ligase-like protein 5</fullName>
    </recommendedName>
</protein>
<evidence type="ECO:0000256" key="4">
    <source>
        <dbReference type="ARBA" id="ARBA00022741"/>
    </source>
</evidence>
<feature type="compositionally biased region" description="Pro residues" evidence="8">
    <location>
        <begin position="867"/>
        <end position="878"/>
    </location>
</feature>
<name>A0AAD5ALA0_SILAS</name>
<feature type="compositionally biased region" description="Basic residues" evidence="8">
    <location>
        <begin position="531"/>
        <end position="550"/>
    </location>
</feature>
<evidence type="ECO:0000256" key="6">
    <source>
        <dbReference type="ARBA" id="ARBA00041448"/>
    </source>
</evidence>
<dbReference type="GO" id="GO:0000226">
    <property type="term" value="P:microtubule cytoskeleton organization"/>
    <property type="evidence" value="ECO:0007669"/>
    <property type="project" value="TreeGrafter"/>
</dbReference>
<evidence type="ECO:0000256" key="3">
    <source>
        <dbReference type="ARBA" id="ARBA00022701"/>
    </source>
</evidence>
<keyword evidence="2" id="KW-0436">Ligase</keyword>
<feature type="region of interest" description="Disordered" evidence="8">
    <location>
        <begin position="531"/>
        <end position="576"/>
    </location>
</feature>
<keyword evidence="4" id="KW-0547">Nucleotide-binding</keyword>
<feature type="region of interest" description="Disordered" evidence="8">
    <location>
        <begin position="860"/>
        <end position="900"/>
    </location>
</feature>
<feature type="compositionally biased region" description="Low complexity" evidence="8">
    <location>
        <begin position="884"/>
        <end position="898"/>
    </location>
</feature>
<dbReference type="AlphaFoldDB" id="A0AAD5ALA0"/>